<feature type="region of interest" description="Disordered" evidence="1">
    <location>
        <begin position="2047"/>
        <end position="2066"/>
    </location>
</feature>
<dbReference type="InterPro" id="IPR022385">
    <property type="entry name" value="Rhs_assc_core"/>
</dbReference>
<proteinExistence type="predicted"/>
<feature type="compositionally biased region" description="Basic and acidic residues" evidence="1">
    <location>
        <begin position="2047"/>
        <end position="2057"/>
    </location>
</feature>
<evidence type="ECO:0000256" key="1">
    <source>
        <dbReference type="SAM" id="MobiDB-lite"/>
    </source>
</evidence>
<dbReference type="RefSeq" id="WP_337796500.1">
    <property type="nucleotide sequence ID" value="NZ_BAAAGT010000003.1"/>
</dbReference>
<protein>
    <submittedName>
        <fullName evidence="3">RHS repeat-associated protein</fullName>
    </submittedName>
</protein>
<sequence length="2149" mass="224793">MTAFTLMLTGLEARQTADAAPVVPPPPVAKVAERPDVVSAAVTARSQGERVEVSSMRTETATTWANPDGTMTTEAHAVPVRFKTAAGRWQQIDLNLAKHADGTVTPRGHKLGLRLGKRSGATGGVFASAAASNGDPVEWIAPFRLPEPTIDGTKATYSEVQPGVDLTVDARRNGFETDFVVKTRPRTAPVWRFPLRTKGLTARTAKDGSIEFVDAKHAVRSRIPVSLMWDSATDPATGDPINKTVVKVTVEQAARGKATLVIAPDAEWFMDPARVFPITVDPTYVSGTLKSTFDTWVQSGVTTDQSDAVDLRVGKNGTATARTFMNFATSTFAGKDILSASISLWQYHAVSCTPTVVQVRSATPATTASRWTSQPTLGGVYGQVSAAKGASGCAGGRIAIPMTSLARAWSTASYPTGGLALTAGNEADVNGWKRFYSFSGVADPYVTIVWNRPPAKPAAPEYVSAVSYAAPGGPSYLYTPYLNPWAATKATDPDGNTVKYIFEFHTSPVGPDSLKATCTGSVYPSGTTAGCKPPNNLPDNTAIYVRAKANDGRLDGPWSSFTRVLVGAAQPAQPVVSCPAPYNQSGTWQDNPPTEDVTCTITATGVGFNAPGYLRMFVDGKRPPTNFSGGAEGQIKIKPSSDPAVAKYQVTFPKNKPGLHSLVVQAESPAGRLSSPNVNHTLGWGGTTMTSPTASPRITTADTVRVTAAGPPKGTATGVTAKVKWRVSGYGGSDDLVGWNDDVAVPVVDNGAGGVAVSTVWDTNNAKKDVNLDSDPDLEGIQATDLNNRIPVKLDVQVCFKYSNTEQCTWSQTPGTTVQRVPHAFGGNFPVADAGPGEVALWTGEFNTEATDVSVPGYGGELSVSRSHLTYQGPANPVTGAFGPGWVAQFDGADGGEAGREVIDSTRLDGTLSLVDGDGTSLSFQSPSGKRRTTAFETGTWVPVDQESEQDGSRLTVTGSGVNTLVSYTADDGSITTWLPSAAPATNTTSIFRPSGVSEPGVATKTTYSYDGAGRVTRVLAPAPAGVTCGAYNAADPLAGLTAGCRALHFTYTTIGSQVRLTDAWLDIYNPDKPGGAGMQSIKIATYAYDGNARLTKVTDPRSGLSTDYTYLGAGDDLASVKPAGQVPFQFSYVTVNDRQKLDKVTRDRPAGDPTGGTATLGKYVYDVPLSGEGLPDLSTTSVARWNQTTPPTNGFAVFASGHQPAGAPGAADWQYADLQYTDAAGYTVNSADYGAGAWQYTATDYDESGNTVRELDERALRMVIDSNVPAGASVDQLATVTRYNPDIKNATGDSVVTAAGSLVTDTFGPARYATLKDGTVAWVRPHTATKYDQGAPNGGINPATSLPYRLVTTTSTYAYDPGTGTDLEITGQTLTDYTAPVAGDADGWGSGLPGRTVTDVDTDGVSSPGDIVRVTRYDAERRVVELRQPASNGADAGTTKIVHYTVAPNSTFPACGAKPQWAGLVCRDYPAAQPTSASGATPTLPISVTSGYSYLLLPKTVSQTSGAVTRTITTTYLPDGRPESTATAVTGLTGSMPNTAKITTYDGGSGLPTVVTAKNADGSTSGTITTGYDGWGRRVSYQPSGESATTTTYDAAGYIATVTDANGATTYTYDGSDANGNQERRGLTTKVDVTTAGSTWTSSVAYDPGSAAVLQKLPGGVKQYNEVDNAGEPTGLRYTGQVSTTDEEGNTTIDPDGAWLAWSLDNDVLGRVAHEWTPDGSAFTGDGGGTAPGDANPYDRAYKYDNANRLVGVKDRTAAGPGADLGDPGAAPCVSRSYTYDRNDNRLAQDSVTSGVDGACTTAGGNTVSRSFDTADRPVKGANATGGYVYDQLGRTLEIPSADTPKGTPTGITVAYFDNDAVRKLVAGNVTSEYTLDAADRRSIETVTTSGDTTTVATTVSHYTDESDSPTWTTLGNSVERYVDFGTGLGMTATADGAALPLGNPHGDIVTTVSVPAPESTSTGIDSWSNFDEYGVASGAAASATRSSYGWLGANQRSTTSTGLILMGARVYNPATGGFGSTDPVRGGNANPYNYPTDPVNRYDLDGRKNLHERGGGRSRGISKSEMRSVKKKVKRYKKIRKKMKKRAKKQRDWGCVGAIVALSGAIVIAAFGLGFGWLSGGTTAVAAVIGLLVAYFVWKHECSEYGA</sequence>
<reference evidence="3 4" key="1">
    <citation type="submission" date="2020-08" db="EMBL/GenBank/DDBJ databases">
        <title>Sequencing the genomes of 1000 actinobacteria strains.</title>
        <authorList>
            <person name="Klenk H.-P."/>
        </authorList>
    </citation>
    <scope>NUCLEOTIDE SEQUENCE [LARGE SCALE GENOMIC DNA]</scope>
    <source>
        <strain evidence="3 4">DSM 15626</strain>
    </source>
</reference>
<evidence type="ECO:0000256" key="2">
    <source>
        <dbReference type="SAM" id="Phobius"/>
    </source>
</evidence>
<dbReference type="Gene3D" id="2.180.10.10">
    <property type="entry name" value="RHS repeat-associated core"/>
    <property type="match status" value="2"/>
</dbReference>
<feature type="transmembrane region" description="Helical" evidence="2">
    <location>
        <begin position="2119"/>
        <end position="2140"/>
    </location>
</feature>
<keyword evidence="2" id="KW-0472">Membrane</keyword>
<evidence type="ECO:0000313" key="4">
    <source>
        <dbReference type="Proteomes" id="UP000553957"/>
    </source>
</evidence>
<dbReference type="EMBL" id="JACHKF010000001">
    <property type="protein sequence ID" value="MBB6568059.1"/>
    <property type="molecule type" value="Genomic_DNA"/>
</dbReference>
<dbReference type="NCBIfam" id="TIGR03696">
    <property type="entry name" value="Rhs_assc_core"/>
    <property type="match status" value="1"/>
</dbReference>
<name>A0A841S9X4_9ACTN</name>
<organism evidence="3 4">
    <name type="scientific">Kribbella sandramycini</name>
    <dbReference type="NCBI Taxonomy" id="60450"/>
    <lineage>
        <taxon>Bacteria</taxon>
        <taxon>Bacillati</taxon>
        <taxon>Actinomycetota</taxon>
        <taxon>Actinomycetes</taxon>
        <taxon>Propionibacteriales</taxon>
        <taxon>Kribbellaceae</taxon>
        <taxon>Kribbella</taxon>
    </lineage>
</organism>
<accession>A0A841S9X4</accession>
<keyword evidence="2" id="KW-0812">Transmembrane</keyword>
<dbReference type="PANTHER" id="PTHR32305">
    <property type="match status" value="1"/>
</dbReference>
<dbReference type="InterPro" id="IPR050708">
    <property type="entry name" value="T6SS_VgrG/RHS"/>
</dbReference>
<keyword evidence="2" id="KW-1133">Transmembrane helix</keyword>
<comment type="caution">
    <text evidence="3">The sequence shown here is derived from an EMBL/GenBank/DDBJ whole genome shotgun (WGS) entry which is preliminary data.</text>
</comment>
<dbReference type="PANTHER" id="PTHR32305:SF15">
    <property type="entry name" value="PROTEIN RHSA-RELATED"/>
    <property type="match status" value="1"/>
</dbReference>
<evidence type="ECO:0000313" key="3">
    <source>
        <dbReference type="EMBL" id="MBB6568059.1"/>
    </source>
</evidence>
<feature type="transmembrane region" description="Helical" evidence="2">
    <location>
        <begin position="2095"/>
        <end position="2113"/>
    </location>
</feature>
<gene>
    <name evidence="3" type="ORF">HNR71_003696</name>
</gene>
<dbReference type="Proteomes" id="UP000553957">
    <property type="component" value="Unassembled WGS sequence"/>
</dbReference>